<dbReference type="Proteomes" id="UP000076761">
    <property type="component" value="Unassembled WGS sequence"/>
</dbReference>
<dbReference type="GO" id="GO:0005737">
    <property type="term" value="C:cytoplasm"/>
    <property type="evidence" value="ECO:0007669"/>
    <property type="project" value="TreeGrafter"/>
</dbReference>
<dbReference type="PANTHER" id="PTHR48051">
    <property type="match status" value="1"/>
</dbReference>
<evidence type="ECO:0000256" key="1">
    <source>
        <dbReference type="ARBA" id="ARBA00022614"/>
    </source>
</evidence>
<dbReference type="InParanoid" id="A0A165PKF6"/>
<name>A0A165PKF6_9AGAM</name>
<dbReference type="InterPro" id="IPR050216">
    <property type="entry name" value="LRR_domain-containing"/>
</dbReference>
<dbReference type="Gene3D" id="3.80.10.10">
    <property type="entry name" value="Ribonuclease Inhibitor"/>
    <property type="match status" value="1"/>
</dbReference>
<proteinExistence type="predicted"/>
<dbReference type="SUPFAM" id="SSF52058">
    <property type="entry name" value="L domain-like"/>
    <property type="match status" value="1"/>
</dbReference>
<keyword evidence="5" id="KW-1185">Reference proteome</keyword>
<dbReference type="AlphaFoldDB" id="A0A165PKF6"/>
<evidence type="ECO:0008006" key="6">
    <source>
        <dbReference type="Google" id="ProtNLM"/>
    </source>
</evidence>
<dbReference type="STRING" id="1314782.A0A165PKF6"/>
<keyword evidence="1" id="KW-0433">Leucine-rich repeat</keyword>
<dbReference type="SMART" id="SM00369">
    <property type="entry name" value="LRR_TYP"/>
    <property type="match status" value="2"/>
</dbReference>
<sequence length="554" mass="60736">MLAFAEFLAPPSSPPVSPTLTADSSAPPSPLDDSFILSTPYVPDELPLLDPFAGSMKANRPHPSYEKKSLATPPDTPASSSSTPRSSNPRRDESPLSRFRSSNGCMRTPEPLWTPEESRENAGWDAVFANVFAIDNAAGAEEDTKKGRALSREQKHIVIDRCNEGLTFIPPTIADLSKLVRFSEKEDEAAFIHATLRQRTLIRSATVPTGRSLLSRVNAPVKVTSASAKLFSDGSRLEYEIHLFLRGNSIKALPNEMFTLSNLTVLSLSKAAPRRVQGGPNNLLLSQGNNSLTILPPEVVHLINLKELNVGNNKLKYLPAELLSMKLEILNVQPNDWLPLPQSNPSSNSSNQAGRIASSTTSLIGRFVPLAELSLRRLFAPAHELGYCSSFDKEGREPLLNALYGTPLPPEFSSLLPPPITATLDACSPGSIPRPVMKPPRPQKLVSLPRPTRDLGDVCRYWEGVTGVGVCPSPRHLEKREEGYRKPVFVHPAEERYTWQRYAGDHALGGVVCFLWRGCQEGCLDFLEETKVGTEDDMNMDVGRFSGIRVVSFA</sequence>
<dbReference type="PANTHER" id="PTHR48051:SF1">
    <property type="entry name" value="RAS SUPPRESSOR PROTEIN 1"/>
    <property type="match status" value="1"/>
</dbReference>
<organism evidence="4 5">
    <name type="scientific">Neolentinus lepideus HHB14362 ss-1</name>
    <dbReference type="NCBI Taxonomy" id="1314782"/>
    <lineage>
        <taxon>Eukaryota</taxon>
        <taxon>Fungi</taxon>
        <taxon>Dikarya</taxon>
        <taxon>Basidiomycota</taxon>
        <taxon>Agaricomycotina</taxon>
        <taxon>Agaricomycetes</taxon>
        <taxon>Gloeophyllales</taxon>
        <taxon>Gloeophyllaceae</taxon>
        <taxon>Neolentinus</taxon>
    </lineage>
</organism>
<evidence type="ECO:0000313" key="5">
    <source>
        <dbReference type="Proteomes" id="UP000076761"/>
    </source>
</evidence>
<reference evidence="4 5" key="1">
    <citation type="journal article" date="2016" name="Mol. Biol. Evol.">
        <title>Comparative Genomics of Early-Diverging Mushroom-Forming Fungi Provides Insights into the Origins of Lignocellulose Decay Capabilities.</title>
        <authorList>
            <person name="Nagy L.G."/>
            <person name="Riley R."/>
            <person name="Tritt A."/>
            <person name="Adam C."/>
            <person name="Daum C."/>
            <person name="Floudas D."/>
            <person name="Sun H."/>
            <person name="Yadav J.S."/>
            <person name="Pangilinan J."/>
            <person name="Larsson K.H."/>
            <person name="Matsuura K."/>
            <person name="Barry K."/>
            <person name="Labutti K."/>
            <person name="Kuo R."/>
            <person name="Ohm R.A."/>
            <person name="Bhattacharya S.S."/>
            <person name="Shirouzu T."/>
            <person name="Yoshinaga Y."/>
            <person name="Martin F.M."/>
            <person name="Grigoriev I.V."/>
            <person name="Hibbett D.S."/>
        </authorList>
    </citation>
    <scope>NUCLEOTIDE SEQUENCE [LARGE SCALE GENOMIC DNA]</scope>
    <source>
        <strain evidence="4 5">HHB14362 ss-1</strain>
    </source>
</reference>
<feature type="compositionally biased region" description="Low complexity" evidence="3">
    <location>
        <begin position="18"/>
        <end position="34"/>
    </location>
</feature>
<protein>
    <recommendedName>
        <fullName evidence="6">L domain-like protein</fullName>
    </recommendedName>
</protein>
<evidence type="ECO:0000256" key="3">
    <source>
        <dbReference type="SAM" id="MobiDB-lite"/>
    </source>
</evidence>
<dbReference type="EMBL" id="KV425610">
    <property type="protein sequence ID" value="KZT21164.1"/>
    <property type="molecule type" value="Genomic_DNA"/>
</dbReference>
<dbReference type="OrthoDB" id="660555at2759"/>
<feature type="compositionally biased region" description="Low complexity" evidence="3">
    <location>
        <begin position="71"/>
        <end position="87"/>
    </location>
</feature>
<accession>A0A165PKF6</accession>
<evidence type="ECO:0000256" key="2">
    <source>
        <dbReference type="ARBA" id="ARBA00022737"/>
    </source>
</evidence>
<evidence type="ECO:0000313" key="4">
    <source>
        <dbReference type="EMBL" id="KZT21164.1"/>
    </source>
</evidence>
<feature type="region of interest" description="Disordered" evidence="3">
    <location>
        <begin position="1"/>
        <end position="118"/>
    </location>
</feature>
<dbReference type="InterPro" id="IPR032675">
    <property type="entry name" value="LRR_dom_sf"/>
</dbReference>
<keyword evidence="2" id="KW-0677">Repeat</keyword>
<gene>
    <name evidence="4" type="ORF">NEOLEDRAFT_1181926</name>
</gene>
<dbReference type="InterPro" id="IPR003591">
    <property type="entry name" value="Leu-rich_rpt_typical-subtyp"/>
</dbReference>